<organism evidence="1 2">
    <name type="scientific">Parascaris univalens</name>
    <name type="common">Nematode worm</name>
    <dbReference type="NCBI Taxonomy" id="6257"/>
    <lineage>
        <taxon>Eukaryota</taxon>
        <taxon>Metazoa</taxon>
        <taxon>Ecdysozoa</taxon>
        <taxon>Nematoda</taxon>
        <taxon>Chromadorea</taxon>
        <taxon>Rhabditida</taxon>
        <taxon>Spirurina</taxon>
        <taxon>Ascaridomorpha</taxon>
        <taxon>Ascaridoidea</taxon>
        <taxon>Ascarididae</taxon>
        <taxon>Parascaris</taxon>
    </lineage>
</organism>
<accession>A0A915C8Z5</accession>
<evidence type="ECO:0000313" key="2">
    <source>
        <dbReference type="WBParaSite" id="PgR103X_g002_t01"/>
    </source>
</evidence>
<sequence>MARPTVDTFTEHNFVNQLKNMQIRTIINMQTVGEHAFCGPTLLPSGFTYDPEVLMENKIYFYNFNWPDFGALGLKLLLDVVKVMDFSINEGLGRTGVVIASYLVWKYHLSADEAIKSNSVQSPAQVELVKTFWSFLLNDARVIPTEGTLSLCDYLQLQEKVLCNSEARRYNHIPKVVHLIGAVLLESIFSPPDPPNMQSQRFTTPLQPSKLHCVIGGGDSKYFGLERKISTGEIAQQICGLLRQESDEQMDAELNASMANGIFNMIDAKVFIEEHMRGCTRFALYVLHRFMLSLKKPIASQHNMIRALCTDGDAPVEAWQCLFYSLLSLVSLLCHDNCTMAAQLLALWYTGEDANEVSAEIDSYLQRFIQPIKRVS</sequence>
<evidence type="ECO:0000313" key="1">
    <source>
        <dbReference type="Proteomes" id="UP000887569"/>
    </source>
</evidence>
<name>A0A915C8Z5_PARUN</name>
<dbReference type="AlphaFoldDB" id="A0A915C8Z5"/>
<dbReference type="PANTHER" id="PTHR23339">
    <property type="entry name" value="TYROSINE SPECIFIC PROTEIN PHOSPHATASE AND DUAL SPECIFICITY PROTEIN PHOSPHATASE"/>
    <property type="match status" value="1"/>
</dbReference>
<dbReference type="SUPFAM" id="SSF52799">
    <property type="entry name" value="(Phosphotyrosine protein) phosphatases II"/>
    <property type="match status" value="1"/>
</dbReference>
<reference evidence="2" key="1">
    <citation type="submission" date="2022-11" db="UniProtKB">
        <authorList>
            <consortium name="WormBaseParasite"/>
        </authorList>
    </citation>
    <scope>IDENTIFICATION</scope>
</reference>
<dbReference type="InterPro" id="IPR029021">
    <property type="entry name" value="Prot-tyrosine_phosphatase-like"/>
</dbReference>
<dbReference type="Proteomes" id="UP000887569">
    <property type="component" value="Unplaced"/>
</dbReference>
<proteinExistence type="predicted"/>
<keyword evidence="1" id="KW-1185">Reference proteome</keyword>
<dbReference type="InterPro" id="IPR050561">
    <property type="entry name" value="PTP"/>
</dbReference>
<protein>
    <submittedName>
        <fullName evidence="2">Uncharacterized protein</fullName>
    </submittedName>
</protein>
<dbReference type="Gene3D" id="3.90.190.10">
    <property type="entry name" value="Protein tyrosine phosphatase superfamily"/>
    <property type="match status" value="1"/>
</dbReference>
<dbReference type="WBParaSite" id="PgR103X_g002_t01">
    <property type="protein sequence ID" value="PgR103X_g002_t01"/>
    <property type="gene ID" value="PgR103X_g002"/>
</dbReference>